<reference evidence="2 3" key="1">
    <citation type="journal article" date="2020" name="ISME J.">
        <title>Comparative genomics reveals insights into cyanobacterial evolution and habitat adaptation.</title>
        <authorList>
            <person name="Chen M.Y."/>
            <person name="Teng W.K."/>
            <person name="Zhao L."/>
            <person name="Hu C.X."/>
            <person name="Zhou Y.K."/>
            <person name="Han B.P."/>
            <person name="Song L.R."/>
            <person name="Shu W.S."/>
        </authorList>
    </citation>
    <scope>NUCLEOTIDE SEQUENCE [LARGE SCALE GENOMIC DNA]</scope>
    <source>
        <strain evidence="2 3">FACHB-130</strain>
    </source>
</reference>
<evidence type="ECO:0000313" key="2">
    <source>
        <dbReference type="EMBL" id="MBD2594173.1"/>
    </source>
</evidence>
<protein>
    <submittedName>
        <fullName evidence="2">Uncharacterized protein</fullName>
    </submittedName>
</protein>
<proteinExistence type="predicted"/>
<comment type="caution">
    <text evidence="2">The sequence shown here is derived from an EMBL/GenBank/DDBJ whole genome shotgun (WGS) entry which is preliminary data.</text>
</comment>
<keyword evidence="3" id="KW-1185">Reference proteome</keyword>
<sequence length="112" mass="11830">MGSRKPGFLTREKSRGVGGVGGVGRVGGMGRVGGVGGVGGGEDGEEIFPPTLPSLPTLPPLPTLPVPLECVTLVVHILMPCFQFQRECLIKFGYHSCEKTERSPLSVRLKSK</sequence>
<name>A0ABR8FRY5_9NOSO</name>
<feature type="compositionally biased region" description="Gly residues" evidence="1">
    <location>
        <begin position="16"/>
        <end position="41"/>
    </location>
</feature>
<dbReference type="Proteomes" id="UP000603457">
    <property type="component" value="Unassembled WGS sequence"/>
</dbReference>
<organism evidence="2 3">
    <name type="scientific">Nostoc spongiaeforme FACHB-130</name>
    <dbReference type="NCBI Taxonomy" id="1357510"/>
    <lineage>
        <taxon>Bacteria</taxon>
        <taxon>Bacillati</taxon>
        <taxon>Cyanobacteriota</taxon>
        <taxon>Cyanophyceae</taxon>
        <taxon>Nostocales</taxon>
        <taxon>Nostocaceae</taxon>
        <taxon>Nostoc</taxon>
    </lineage>
</organism>
<accession>A0ABR8FRY5</accession>
<dbReference type="EMBL" id="JACJTB010000006">
    <property type="protein sequence ID" value="MBD2594173.1"/>
    <property type="molecule type" value="Genomic_DNA"/>
</dbReference>
<evidence type="ECO:0000313" key="3">
    <source>
        <dbReference type="Proteomes" id="UP000603457"/>
    </source>
</evidence>
<gene>
    <name evidence="2" type="ORF">H6G74_07495</name>
</gene>
<dbReference type="RefSeq" id="WP_190967078.1">
    <property type="nucleotide sequence ID" value="NZ_JACJTB010000006.1"/>
</dbReference>
<feature type="region of interest" description="Disordered" evidence="1">
    <location>
        <begin position="1"/>
        <end position="51"/>
    </location>
</feature>
<evidence type="ECO:0000256" key="1">
    <source>
        <dbReference type="SAM" id="MobiDB-lite"/>
    </source>
</evidence>